<dbReference type="HOGENOM" id="CLU_2469804_0_0_1"/>
<evidence type="ECO:0000313" key="1">
    <source>
        <dbReference type="EMBL" id="KGO65584.1"/>
    </source>
</evidence>
<sequence>MRLYGLPTGLMTSRQVNDELMSRRVPIITIPYFLVLPDYTRHRSLIFRLLYQLSHSLKASFLDSIVVPNCNCNFWHNIYPQSLSQWPG</sequence>
<gene>
    <name evidence="1" type="ORF">PITC_019020</name>
</gene>
<organism evidence="1 2">
    <name type="scientific">Penicillium italicum</name>
    <name type="common">Blue mold</name>
    <dbReference type="NCBI Taxonomy" id="40296"/>
    <lineage>
        <taxon>Eukaryota</taxon>
        <taxon>Fungi</taxon>
        <taxon>Dikarya</taxon>
        <taxon>Ascomycota</taxon>
        <taxon>Pezizomycotina</taxon>
        <taxon>Eurotiomycetes</taxon>
        <taxon>Eurotiomycetidae</taxon>
        <taxon>Eurotiales</taxon>
        <taxon>Aspergillaceae</taxon>
        <taxon>Penicillium</taxon>
    </lineage>
</organism>
<keyword evidence="2" id="KW-1185">Reference proteome</keyword>
<accession>A0A0A2KCQ0</accession>
<name>A0A0A2KCQ0_PENIT</name>
<dbReference type="AlphaFoldDB" id="A0A0A2KCQ0"/>
<reference evidence="1 2" key="1">
    <citation type="journal article" date="2015" name="Mol. Plant Microbe Interact.">
        <title>Genome, transcriptome, and functional analyses of Penicillium expansum provide new insights into secondary metabolism and pathogenicity.</title>
        <authorList>
            <person name="Ballester A.R."/>
            <person name="Marcet-Houben M."/>
            <person name="Levin E."/>
            <person name="Sela N."/>
            <person name="Selma-Lazaro C."/>
            <person name="Carmona L."/>
            <person name="Wisniewski M."/>
            <person name="Droby S."/>
            <person name="Gonzalez-Candelas L."/>
            <person name="Gabaldon T."/>
        </authorList>
    </citation>
    <scope>NUCLEOTIDE SEQUENCE [LARGE SCALE GENOMIC DNA]</scope>
    <source>
        <strain evidence="1 2">PHI-1</strain>
    </source>
</reference>
<dbReference type="OrthoDB" id="4369547at2759"/>
<comment type="caution">
    <text evidence="1">The sequence shown here is derived from an EMBL/GenBank/DDBJ whole genome shotgun (WGS) entry which is preliminary data.</text>
</comment>
<dbReference type="Proteomes" id="UP000030104">
    <property type="component" value="Unassembled WGS sequence"/>
</dbReference>
<evidence type="ECO:0000313" key="2">
    <source>
        <dbReference type="Proteomes" id="UP000030104"/>
    </source>
</evidence>
<proteinExistence type="predicted"/>
<protein>
    <submittedName>
        <fullName evidence="1">Uncharacterized protein</fullName>
    </submittedName>
</protein>
<dbReference type="EMBL" id="JQGA01001490">
    <property type="protein sequence ID" value="KGO65584.1"/>
    <property type="molecule type" value="Genomic_DNA"/>
</dbReference>